<organism evidence="1 2">
    <name type="scientific">Trichinella papuae</name>
    <dbReference type="NCBI Taxonomy" id="268474"/>
    <lineage>
        <taxon>Eukaryota</taxon>
        <taxon>Metazoa</taxon>
        <taxon>Ecdysozoa</taxon>
        <taxon>Nematoda</taxon>
        <taxon>Enoplea</taxon>
        <taxon>Dorylaimia</taxon>
        <taxon>Trichinellida</taxon>
        <taxon>Trichinellidae</taxon>
        <taxon>Trichinella</taxon>
    </lineage>
</organism>
<evidence type="ECO:0000313" key="2">
    <source>
        <dbReference type="Proteomes" id="UP000054843"/>
    </source>
</evidence>
<reference evidence="1 2" key="1">
    <citation type="submission" date="2015-01" db="EMBL/GenBank/DDBJ databases">
        <title>Evolution of Trichinella species and genotypes.</title>
        <authorList>
            <person name="Korhonen P.K."/>
            <person name="Edoardo P."/>
            <person name="Giuseppe L.R."/>
            <person name="Gasser R.B."/>
        </authorList>
    </citation>
    <scope>NUCLEOTIDE SEQUENCE [LARGE SCALE GENOMIC DNA]</scope>
    <source>
        <strain evidence="1">ISS1980</strain>
    </source>
</reference>
<dbReference type="OrthoDB" id="5839379at2759"/>
<dbReference type="Proteomes" id="UP000054843">
    <property type="component" value="Unassembled WGS sequence"/>
</dbReference>
<dbReference type="STRING" id="268474.A0A0V1ML11"/>
<protein>
    <submittedName>
        <fullName evidence="1">KRAB-A domain-containing protein 2</fullName>
    </submittedName>
</protein>
<keyword evidence="2" id="KW-1185">Reference proteome</keyword>
<comment type="caution">
    <text evidence="1">The sequence shown here is derived from an EMBL/GenBank/DDBJ whole genome shotgun (WGS) entry which is preliminary data.</text>
</comment>
<name>A0A0V1ML11_9BILA</name>
<sequence length="166" mass="19108">MSVGLHCLNHFAKFCILGALKSKRVDEVALNVFEIFITLSSSRIFKFRNCKAEKSCWPELKLVTGRLRPHQRQGAFERFNGVVEDKLAMWIVYETTVQRPILVAYGEKRRIGLESYVLSKSLVEAAKPEEVIEEFLACLEEANEEESFNKDGQKYERNGSNILQNF</sequence>
<evidence type="ECO:0000313" key="1">
    <source>
        <dbReference type="EMBL" id="KRZ72309.1"/>
    </source>
</evidence>
<gene>
    <name evidence="1" type="primary">KRBA2</name>
    <name evidence="1" type="ORF">T10_7052</name>
</gene>
<proteinExistence type="predicted"/>
<dbReference type="AlphaFoldDB" id="A0A0V1ML11"/>
<dbReference type="EMBL" id="JYDO01000081">
    <property type="protein sequence ID" value="KRZ72309.1"/>
    <property type="molecule type" value="Genomic_DNA"/>
</dbReference>
<accession>A0A0V1ML11</accession>